<dbReference type="InterPro" id="IPR005225">
    <property type="entry name" value="Small_GTP-bd"/>
</dbReference>
<gene>
    <name evidence="5" type="ORF">GQX73_g10314</name>
</gene>
<dbReference type="InterPro" id="IPR003578">
    <property type="entry name" value="Small_GTPase_Rho"/>
</dbReference>
<name>A0A7C8MIM5_9PEZI</name>
<dbReference type="AlphaFoldDB" id="A0A7C8MIM5"/>
<evidence type="ECO:0000256" key="2">
    <source>
        <dbReference type="ARBA" id="ARBA00022741"/>
    </source>
</evidence>
<dbReference type="GO" id="GO:0007264">
    <property type="term" value="P:small GTPase-mediated signal transduction"/>
    <property type="evidence" value="ECO:0007669"/>
    <property type="project" value="InterPro"/>
</dbReference>
<feature type="region of interest" description="Disordered" evidence="4">
    <location>
        <begin position="133"/>
        <end position="166"/>
    </location>
</feature>
<dbReference type="OrthoDB" id="25896at2759"/>
<keyword evidence="2" id="KW-0547">Nucleotide-binding</keyword>
<feature type="region of interest" description="Disordered" evidence="4">
    <location>
        <begin position="69"/>
        <end position="106"/>
    </location>
</feature>
<comment type="caution">
    <text evidence="5">The sequence shown here is derived from an EMBL/GenBank/DDBJ whole genome shotgun (WGS) entry which is preliminary data.</text>
</comment>
<evidence type="ECO:0000256" key="4">
    <source>
        <dbReference type="SAM" id="MobiDB-lite"/>
    </source>
</evidence>
<keyword evidence="6" id="KW-1185">Reference proteome</keyword>
<dbReference type="EMBL" id="WUBL01000219">
    <property type="protein sequence ID" value="KAF2963268.1"/>
    <property type="molecule type" value="Genomic_DNA"/>
</dbReference>
<sequence length="384" mass="43461">MGRDPLNRPLRSSARLRSQKRHTPASNLTTSLSDLWKPTKESIFQWIKDLPAHTEFEQPFEPARYSTLKHSLDHDDSDSDDSSFEGHRRKRVKTSPAVTYRSSVESRRSRLVSSSRSLVRRVSNTCKRAITPSRYLSASKRSDSRLSRGVTPAPEPTPSPGTPSFTLIDRPKMRFVFVGDAQCGKSSILLRFYRDTFTPNYNPTQYELFNKVVTVDEQDTDLELWDTAGDVALEQLARLSYLVWDAVFLCFSVSSMRSFNSARTEVRAPMLIHLPSAWIRQIRRHAHGIPLIFVGMKTDKRVGPSLWAPLYPNLEARITATEGAMAATAMGATRYVECSAKTGQGINGVFEEGVRAVFKRRKAVEKREKKAQHFSSFAELLCLK</sequence>
<dbReference type="GO" id="GO:0003924">
    <property type="term" value="F:GTPase activity"/>
    <property type="evidence" value="ECO:0007669"/>
    <property type="project" value="InterPro"/>
</dbReference>
<dbReference type="GO" id="GO:0005525">
    <property type="term" value="F:GTP binding"/>
    <property type="evidence" value="ECO:0007669"/>
    <property type="project" value="UniProtKB-KW"/>
</dbReference>
<dbReference type="PRINTS" id="PR00449">
    <property type="entry name" value="RASTRNSFRMNG"/>
</dbReference>
<dbReference type="InterPro" id="IPR001806">
    <property type="entry name" value="Small_GTPase"/>
</dbReference>
<dbReference type="Gene3D" id="3.40.50.300">
    <property type="entry name" value="P-loop containing nucleotide triphosphate hydrolases"/>
    <property type="match status" value="1"/>
</dbReference>
<evidence type="ECO:0000313" key="6">
    <source>
        <dbReference type="Proteomes" id="UP000481858"/>
    </source>
</evidence>
<dbReference type="PROSITE" id="PS51419">
    <property type="entry name" value="RAB"/>
    <property type="match status" value="1"/>
</dbReference>
<keyword evidence="1" id="KW-0488">Methylation</keyword>
<dbReference type="SMART" id="SM00173">
    <property type="entry name" value="RAS"/>
    <property type="match status" value="1"/>
</dbReference>
<dbReference type="SMART" id="SM00174">
    <property type="entry name" value="RHO"/>
    <property type="match status" value="1"/>
</dbReference>
<accession>A0A7C8MIM5</accession>
<dbReference type="InterPro" id="IPR027417">
    <property type="entry name" value="P-loop_NTPase"/>
</dbReference>
<proteinExistence type="predicted"/>
<dbReference type="Proteomes" id="UP000481858">
    <property type="component" value="Unassembled WGS sequence"/>
</dbReference>
<evidence type="ECO:0000256" key="1">
    <source>
        <dbReference type="ARBA" id="ARBA00022481"/>
    </source>
</evidence>
<evidence type="ECO:0000256" key="3">
    <source>
        <dbReference type="ARBA" id="ARBA00023134"/>
    </source>
</evidence>
<organism evidence="5 6">
    <name type="scientific">Xylaria multiplex</name>
    <dbReference type="NCBI Taxonomy" id="323545"/>
    <lineage>
        <taxon>Eukaryota</taxon>
        <taxon>Fungi</taxon>
        <taxon>Dikarya</taxon>
        <taxon>Ascomycota</taxon>
        <taxon>Pezizomycotina</taxon>
        <taxon>Sordariomycetes</taxon>
        <taxon>Xylariomycetidae</taxon>
        <taxon>Xylariales</taxon>
        <taxon>Xylariaceae</taxon>
        <taxon>Xylaria</taxon>
    </lineage>
</organism>
<feature type="region of interest" description="Disordered" evidence="4">
    <location>
        <begin position="1"/>
        <end position="30"/>
    </location>
</feature>
<dbReference type="SUPFAM" id="SSF52540">
    <property type="entry name" value="P-loop containing nucleoside triphosphate hydrolases"/>
    <property type="match status" value="1"/>
</dbReference>
<dbReference type="SMART" id="SM00175">
    <property type="entry name" value="RAB"/>
    <property type="match status" value="1"/>
</dbReference>
<dbReference type="CDD" id="cd00157">
    <property type="entry name" value="Rho"/>
    <property type="match status" value="1"/>
</dbReference>
<keyword evidence="3" id="KW-0342">GTP-binding</keyword>
<dbReference type="PROSITE" id="PS51420">
    <property type="entry name" value="RHO"/>
    <property type="match status" value="1"/>
</dbReference>
<evidence type="ECO:0000313" key="5">
    <source>
        <dbReference type="EMBL" id="KAF2963268.1"/>
    </source>
</evidence>
<dbReference type="Pfam" id="PF00071">
    <property type="entry name" value="Ras"/>
    <property type="match status" value="1"/>
</dbReference>
<dbReference type="InParanoid" id="A0A7C8MIM5"/>
<dbReference type="PROSITE" id="PS51421">
    <property type="entry name" value="RAS"/>
    <property type="match status" value="1"/>
</dbReference>
<dbReference type="PANTHER" id="PTHR24072">
    <property type="entry name" value="RHO FAMILY GTPASE"/>
    <property type="match status" value="1"/>
</dbReference>
<dbReference type="NCBIfam" id="TIGR00231">
    <property type="entry name" value="small_GTP"/>
    <property type="match status" value="1"/>
</dbReference>
<protein>
    <submittedName>
        <fullName evidence="5">Uncharacterized protein</fullName>
    </submittedName>
</protein>
<reference evidence="5 6" key="1">
    <citation type="submission" date="2019-12" db="EMBL/GenBank/DDBJ databases">
        <title>Draft genome sequence of the ascomycete Xylaria multiplex DSM 110363.</title>
        <authorList>
            <person name="Buettner E."/>
            <person name="Kellner H."/>
        </authorList>
    </citation>
    <scope>NUCLEOTIDE SEQUENCE [LARGE SCALE GENOMIC DNA]</scope>
    <source>
        <strain evidence="5 6">DSM 110363</strain>
    </source>
</reference>